<accession>A0AC58IGD3</accession>
<sequence length="318" mass="35710">MFYMLALFGLCWWCLTGVYSESLSVTEGDSVILHTFATGIQKDDDILWQFGAEKKSLIAQIRRSEEIFPNERFRDRLKLDRQTGSLTITEITTEQAGDYEVTISGARRSTKLFRISVYAALPVPVLMRNSSQFSSSSSSSMQYCSVVCSVVNVSAVSLSWYKGNSVLSSISVSDLSISLSLPLEVEYQDKHTYSCVINNTISNQTTHLDISHTCSAQGQRLLYFVLVIAAGFLLFATTLAICCICRKSRKTGLERNCKLQVFPTIYTFKQKYIYTNDINTTVLADETGEDTRSNVVLCKPTQKMKKPDAVYQNVPKKR</sequence>
<gene>
    <name evidence="2" type="primary">LOC141380158</name>
</gene>
<evidence type="ECO:0000313" key="1">
    <source>
        <dbReference type="Proteomes" id="UP000000437"/>
    </source>
</evidence>
<evidence type="ECO:0000313" key="2">
    <source>
        <dbReference type="RefSeq" id="XP_073793295.1"/>
    </source>
</evidence>
<dbReference type="RefSeq" id="XP_073793295.1">
    <property type="nucleotide sequence ID" value="XM_073937194.1"/>
</dbReference>
<name>A0AC58IGD3_DANRE</name>
<proteinExistence type="predicted"/>
<organism evidence="1 2">
    <name type="scientific">Danio rerio</name>
    <name type="common">Zebrafish</name>
    <name type="synonym">Brachydanio rerio</name>
    <dbReference type="NCBI Taxonomy" id="7955"/>
    <lineage>
        <taxon>Eukaryota</taxon>
        <taxon>Metazoa</taxon>
        <taxon>Chordata</taxon>
        <taxon>Craniata</taxon>
        <taxon>Vertebrata</taxon>
        <taxon>Euteleostomi</taxon>
        <taxon>Actinopterygii</taxon>
        <taxon>Neopterygii</taxon>
        <taxon>Teleostei</taxon>
        <taxon>Ostariophysi</taxon>
        <taxon>Cypriniformes</taxon>
        <taxon>Danionidae</taxon>
        <taxon>Danioninae</taxon>
        <taxon>Danio</taxon>
    </lineage>
</organism>
<keyword evidence="1" id="KW-1185">Reference proteome</keyword>
<protein>
    <submittedName>
        <fullName evidence="2">Uncharacterized protein isoform X1</fullName>
    </submittedName>
</protein>
<reference evidence="2" key="1">
    <citation type="submission" date="2025-08" db="UniProtKB">
        <authorList>
            <consortium name="RefSeq"/>
        </authorList>
    </citation>
    <scope>IDENTIFICATION</scope>
    <source>
        <strain evidence="2">Tuebingen</strain>
        <tissue evidence="2">Fibroblasts and whole tissue</tissue>
    </source>
</reference>
<dbReference type="Proteomes" id="UP000000437">
    <property type="component" value="Chromosome 22"/>
</dbReference>